<dbReference type="SMART" id="SM00479">
    <property type="entry name" value="EXOIII"/>
    <property type="match status" value="1"/>
</dbReference>
<evidence type="ECO:0000256" key="1">
    <source>
        <dbReference type="ARBA" id="ARBA00022722"/>
    </source>
</evidence>
<dbReference type="EC" id="3.1.13.-" evidence="5"/>
<dbReference type="STRING" id="679936.Sulac_1148"/>
<sequence length="199" mass="21999">MVTIHDPSWVYVAIDTETTGLNSSVHEICQIGAVCRQADLPDETWDTLVSGRFAVVNEQAIALNHIDLDQARRGPSLTMAVEQLLQWISETAHDRPVIILIHNAPFDLAFLPPITWPGPVLDTSALARALLHVDESLSRLLERYGIGRRGAAHSAVSDAQAVLDLWEQVLRPMLLSHATIEDVQAMIAAAPPSRRYQQF</sequence>
<reference evidence="6" key="1">
    <citation type="submission" date="2011-12" db="EMBL/GenBank/DDBJ databases">
        <title>The complete genome of chromosome of Sulfobacillus acidophilus DSM 10332.</title>
        <authorList>
            <person name="Lucas S."/>
            <person name="Han J."/>
            <person name="Lapidus A."/>
            <person name="Bruce D."/>
            <person name="Goodwin L."/>
            <person name="Pitluck S."/>
            <person name="Peters L."/>
            <person name="Kyrpides N."/>
            <person name="Mavromatis K."/>
            <person name="Ivanova N."/>
            <person name="Mikhailova N."/>
            <person name="Chertkov O."/>
            <person name="Saunders E."/>
            <person name="Detter J.C."/>
            <person name="Tapia R."/>
            <person name="Han C."/>
            <person name="Land M."/>
            <person name="Hauser L."/>
            <person name="Markowitz V."/>
            <person name="Cheng J.-F."/>
            <person name="Hugenholtz P."/>
            <person name="Woyke T."/>
            <person name="Wu D."/>
            <person name="Pukall R."/>
            <person name="Gehrich-Schroeter G."/>
            <person name="Schneider S."/>
            <person name="Klenk H.-P."/>
            <person name="Eisen J.A."/>
        </authorList>
    </citation>
    <scope>NUCLEOTIDE SEQUENCE [LARGE SCALE GENOMIC DNA]</scope>
    <source>
        <strain evidence="6">ATCC 700253 / DSM 10332 / NAL</strain>
    </source>
</reference>
<dbReference type="Gene3D" id="3.30.420.10">
    <property type="entry name" value="Ribonuclease H-like superfamily/Ribonuclease H"/>
    <property type="match status" value="1"/>
</dbReference>
<feature type="domain" description="Exonuclease" evidence="4">
    <location>
        <begin position="10"/>
        <end position="175"/>
    </location>
</feature>
<dbReference type="InterPro" id="IPR013520">
    <property type="entry name" value="Ribonucl_H"/>
</dbReference>
<proteinExistence type="predicted"/>
<keyword evidence="6" id="KW-1185">Reference proteome</keyword>
<reference evidence="5 6" key="2">
    <citation type="journal article" date="2012" name="Stand. Genomic Sci.">
        <title>Complete genome sequence of the moderately thermophilic mineral-sulfide-oxidizing firmicute Sulfobacillus acidophilus type strain (NAL(T)).</title>
        <authorList>
            <person name="Anderson I."/>
            <person name="Chertkov O."/>
            <person name="Chen A."/>
            <person name="Saunders E."/>
            <person name="Lapidus A."/>
            <person name="Nolan M."/>
            <person name="Lucas S."/>
            <person name="Hammon N."/>
            <person name="Deshpande S."/>
            <person name="Cheng J.F."/>
            <person name="Han C."/>
            <person name="Tapia R."/>
            <person name="Goodwin L.A."/>
            <person name="Pitluck S."/>
            <person name="Liolios K."/>
            <person name="Pagani I."/>
            <person name="Ivanova N."/>
            <person name="Mikhailova N."/>
            <person name="Pati A."/>
            <person name="Palaniappan K."/>
            <person name="Land M."/>
            <person name="Pan C."/>
            <person name="Rohde M."/>
            <person name="Pukall R."/>
            <person name="Goker M."/>
            <person name="Detter J.C."/>
            <person name="Woyke T."/>
            <person name="Bristow J."/>
            <person name="Eisen J.A."/>
            <person name="Markowitz V."/>
            <person name="Hugenholtz P."/>
            <person name="Kyrpides N.C."/>
            <person name="Klenk H.P."/>
            <person name="Mavromatis K."/>
        </authorList>
    </citation>
    <scope>NUCLEOTIDE SEQUENCE [LARGE SCALE GENOMIC DNA]</scope>
    <source>
        <strain evidence="6">ATCC 700253 / DSM 10332 / NAL</strain>
    </source>
</reference>
<evidence type="ECO:0000259" key="4">
    <source>
        <dbReference type="SMART" id="SM00479"/>
    </source>
</evidence>
<dbReference type="InterPro" id="IPR012337">
    <property type="entry name" value="RNaseH-like_sf"/>
</dbReference>
<keyword evidence="1" id="KW-0540">Nuclease</keyword>
<protein>
    <submittedName>
        <fullName evidence="5">RNAse T</fullName>
        <ecNumber evidence="5">3.1.13.-</ecNumber>
    </submittedName>
</protein>
<dbReference type="GO" id="GO:0003676">
    <property type="term" value="F:nucleic acid binding"/>
    <property type="evidence" value="ECO:0007669"/>
    <property type="project" value="InterPro"/>
</dbReference>
<dbReference type="PATRIC" id="fig|679936.5.peg.1207"/>
<organism evidence="5 6">
    <name type="scientific">Sulfobacillus acidophilus (strain ATCC 700253 / DSM 10332 / NAL)</name>
    <dbReference type="NCBI Taxonomy" id="679936"/>
    <lineage>
        <taxon>Bacteria</taxon>
        <taxon>Bacillati</taxon>
        <taxon>Bacillota</taxon>
        <taxon>Clostridia</taxon>
        <taxon>Eubacteriales</taxon>
        <taxon>Clostridiales Family XVII. Incertae Sedis</taxon>
        <taxon>Sulfobacillus</taxon>
    </lineage>
</organism>
<keyword evidence="2 5" id="KW-0378">Hydrolase</keyword>
<dbReference type="SUPFAM" id="SSF53098">
    <property type="entry name" value="Ribonuclease H-like"/>
    <property type="match status" value="1"/>
</dbReference>
<dbReference type="Pfam" id="PF00929">
    <property type="entry name" value="RNase_T"/>
    <property type="match status" value="1"/>
</dbReference>
<keyword evidence="3" id="KW-0269">Exonuclease</keyword>
<dbReference type="HOGENOM" id="CLU_1371582_0_0_9"/>
<dbReference type="KEGG" id="sap:Sulac_1148"/>
<evidence type="ECO:0000256" key="2">
    <source>
        <dbReference type="ARBA" id="ARBA00022801"/>
    </source>
</evidence>
<dbReference type="GO" id="GO:0005829">
    <property type="term" value="C:cytosol"/>
    <property type="evidence" value="ECO:0007669"/>
    <property type="project" value="TreeGrafter"/>
</dbReference>
<accession>G8TUK1</accession>
<evidence type="ECO:0000313" key="6">
    <source>
        <dbReference type="Proteomes" id="UP000005439"/>
    </source>
</evidence>
<dbReference type="PANTHER" id="PTHR30231">
    <property type="entry name" value="DNA POLYMERASE III SUBUNIT EPSILON"/>
    <property type="match status" value="1"/>
</dbReference>
<dbReference type="Proteomes" id="UP000005439">
    <property type="component" value="Chromosome"/>
</dbReference>
<evidence type="ECO:0000313" key="5">
    <source>
        <dbReference type="EMBL" id="AEW04648.1"/>
    </source>
</evidence>
<dbReference type="PANTHER" id="PTHR30231:SF4">
    <property type="entry name" value="PROTEIN NEN2"/>
    <property type="match status" value="1"/>
</dbReference>
<dbReference type="InterPro" id="IPR036397">
    <property type="entry name" value="RNaseH_sf"/>
</dbReference>
<dbReference type="CDD" id="cd06127">
    <property type="entry name" value="DEDDh"/>
    <property type="match status" value="1"/>
</dbReference>
<dbReference type="EMBL" id="CP003179">
    <property type="protein sequence ID" value="AEW04648.1"/>
    <property type="molecule type" value="Genomic_DNA"/>
</dbReference>
<gene>
    <name evidence="5" type="ordered locus">Sulac_1148</name>
</gene>
<name>G8TUK1_SULAD</name>
<dbReference type="GO" id="GO:0008408">
    <property type="term" value="F:3'-5' exonuclease activity"/>
    <property type="evidence" value="ECO:0007669"/>
    <property type="project" value="TreeGrafter"/>
</dbReference>
<evidence type="ECO:0000256" key="3">
    <source>
        <dbReference type="ARBA" id="ARBA00022839"/>
    </source>
</evidence>
<dbReference type="AlphaFoldDB" id="G8TUK1"/>